<reference evidence="6 7" key="1">
    <citation type="submission" date="2016-10" db="EMBL/GenBank/DDBJ databases">
        <authorList>
            <person name="de Groot N.N."/>
        </authorList>
    </citation>
    <scope>NUCLEOTIDE SEQUENCE [LARGE SCALE GENOMIC DNA]</scope>
    <source>
        <strain evidence="6 7">DSM 20117</strain>
    </source>
</reference>
<dbReference type="GO" id="GO:0016874">
    <property type="term" value="F:ligase activity"/>
    <property type="evidence" value="ECO:0007669"/>
    <property type="project" value="UniProtKB-KW"/>
</dbReference>
<dbReference type="GO" id="GO:0046872">
    <property type="term" value="F:metal ion binding"/>
    <property type="evidence" value="ECO:0007669"/>
    <property type="project" value="InterPro"/>
</dbReference>
<dbReference type="Gene3D" id="3.30.470.20">
    <property type="entry name" value="ATP-grasp fold, B domain"/>
    <property type="match status" value="1"/>
</dbReference>
<dbReference type="PANTHER" id="PTHR43585">
    <property type="entry name" value="FUMIPYRROLE BIOSYNTHESIS PROTEIN C"/>
    <property type="match status" value="1"/>
</dbReference>
<evidence type="ECO:0000313" key="7">
    <source>
        <dbReference type="Proteomes" id="UP000181917"/>
    </source>
</evidence>
<keyword evidence="7" id="KW-1185">Reference proteome</keyword>
<evidence type="ECO:0000256" key="2">
    <source>
        <dbReference type="ARBA" id="ARBA00022741"/>
    </source>
</evidence>
<dbReference type="Pfam" id="PF13535">
    <property type="entry name" value="ATP-grasp_4"/>
    <property type="match status" value="1"/>
</dbReference>
<keyword evidence="1" id="KW-0436">Ligase</keyword>
<proteinExistence type="predicted"/>
<evidence type="ECO:0000313" key="6">
    <source>
        <dbReference type="EMBL" id="SDR14251.1"/>
    </source>
</evidence>
<dbReference type="GO" id="GO:0005524">
    <property type="term" value="F:ATP binding"/>
    <property type="evidence" value="ECO:0007669"/>
    <property type="project" value="UniProtKB-UniRule"/>
</dbReference>
<dbReference type="PANTHER" id="PTHR43585:SF2">
    <property type="entry name" value="ATP-GRASP ENZYME FSQD"/>
    <property type="match status" value="1"/>
</dbReference>
<dbReference type="AlphaFoldDB" id="A0A1H1GM89"/>
<dbReference type="OrthoDB" id="8441067at2"/>
<dbReference type="RefSeq" id="WP_074702406.1">
    <property type="nucleotide sequence ID" value="NZ_CP018863.1"/>
</dbReference>
<dbReference type="InterPro" id="IPR052032">
    <property type="entry name" value="ATP-dep_AA_Ligase"/>
</dbReference>
<feature type="domain" description="ATP-grasp" evidence="5">
    <location>
        <begin position="106"/>
        <end position="324"/>
    </location>
</feature>
<sequence>MTAKNVFVLALTDVQRGELETVNGAENYVFRNLLDYESVVNTPEIDFEGLLAKARSELQEFDGPVDAIVTHWDFPASVIGPLLAKDHGLPAPSLESLLKCEHKYWSRLEQKASIPECVPQFASFDPFDDDALSKIDIEYPFWVKPVKSHSSNLGFEIQSEEQFNEAVQEIRDQIELIGDAFNDVLAMVDLPPELKNADGNTCLAEGFISGIQAAPEGTVFGGKFQVHGVFDMHKDEAGTSFERLDYPANSVPESVQQRMIDLTERYMHHVGFDNGCFNAEFMWDEVEDKLWLVEINTRISQSHSDLFAKVDGVSNHEVAIDIALGREPKMPYRKGNFAVASQCMIFHDEDAVVTRVPSAEDKAAIRKRYPETTVTLQVKEGEKLSDLPGQDSYRYILGKLYIGADNREQLVERYNAILSELPFEFAPADQTAGHKGAV</sequence>
<protein>
    <submittedName>
        <fullName evidence="6">Biotin carboxylase</fullName>
    </submittedName>
</protein>
<dbReference type="Proteomes" id="UP000181917">
    <property type="component" value="Unassembled WGS sequence"/>
</dbReference>
<dbReference type="KEGG" id="acry:AC20117_18510"/>
<evidence type="ECO:0000256" key="1">
    <source>
        <dbReference type="ARBA" id="ARBA00022598"/>
    </source>
</evidence>
<accession>A0A1H1GM89</accession>
<keyword evidence="3 4" id="KW-0067">ATP-binding</keyword>
<dbReference type="SUPFAM" id="SSF56059">
    <property type="entry name" value="Glutathione synthetase ATP-binding domain-like"/>
    <property type="match status" value="1"/>
</dbReference>
<evidence type="ECO:0000256" key="3">
    <source>
        <dbReference type="ARBA" id="ARBA00022840"/>
    </source>
</evidence>
<evidence type="ECO:0000256" key="4">
    <source>
        <dbReference type="PROSITE-ProRule" id="PRU00409"/>
    </source>
</evidence>
<dbReference type="STRING" id="37928.SAMN04489742_4173"/>
<keyword evidence="2 4" id="KW-0547">Nucleotide-binding</keyword>
<evidence type="ECO:0000259" key="5">
    <source>
        <dbReference type="PROSITE" id="PS50975"/>
    </source>
</evidence>
<organism evidence="6 7">
    <name type="scientific">Crystallibacter crystallopoietes</name>
    <dbReference type="NCBI Taxonomy" id="37928"/>
    <lineage>
        <taxon>Bacteria</taxon>
        <taxon>Bacillati</taxon>
        <taxon>Actinomycetota</taxon>
        <taxon>Actinomycetes</taxon>
        <taxon>Micrococcales</taxon>
        <taxon>Micrococcaceae</taxon>
        <taxon>Crystallibacter</taxon>
    </lineage>
</organism>
<dbReference type="InterPro" id="IPR011761">
    <property type="entry name" value="ATP-grasp"/>
</dbReference>
<name>A0A1H1GM89_9MICC</name>
<dbReference type="EMBL" id="FNKH01000002">
    <property type="protein sequence ID" value="SDR14251.1"/>
    <property type="molecule type" value="Genomic_DNA"/>
</dbReference>
<gene>
    <name evidence="6" type="ORF">SAMN04489742_4173</name>
</gene>
<dbReference type="PROSITE" id="PS50975">
    <property type="entry name" value="ATP_GRASP"/>
    <property type="match status" value="1"/>
</dbReference>